<dbReference type="Gene3D" id="3.40.640.10">
    <property type="entry name" value="Type I PLP-dependent aspartate aminotransferase-like (Major domain)"/>
    <property type="match status" value="1"/>
</dbReference>
<dbReference type="SUPFAM" id="SSF53383">
    <property type="entry name" value="PLP-dependent transferases"/>
    <property type="match status" value="1"/>
</dbReference>
<name>A0A6J6WSW1_9ZZZZ</name>
<evidence type="ECO:0000313" key="1">
    <source>
        <dbReference type="EMBL" id="CAB4787800.1"/>
    </source>
</evidence>
<dbReference type="Pfam" id="PF01041">
    <property type="entry name" value="DegT_DnrJ_EryC1"/>
    <property type="match status" value="1"/>
</dbReference>
<proteinExistence type="predicted"/>
<dbReference type="EMBL" id="CAFAAG010000013">
    <property type="protein sequence ID" value="CAB4787800.1"/>
    <property type="molecule type" value="Genomic_DNA"/>
</dbReference>
<accession>A0A6J6WSW1</accession>
<dbReference type="AlphaFoldDB" id="A0A6J6WSW1"/>
<sequence length="327" mass="36339">MMIASANNIRYYSLARQALVEALFLAGIGRGDHVLIPELICKDVVASIHTAGAIPIFYAVDEFLNPINLEIDLPVAAIIAVNYFGFPQNLEIFQNACKKLGAVLIEDNAHGFLSSDSSNLSLGTRGDIGIVSIRKSLRIPDGAQLIVNNIELSKNIPNQLPYIHGPLGVRFNTQKLILNIQNRVHLPLLKWMRSLVRLFRLIKTGSHLPISAPSAEYENIISSGPRDSSMEQISKLDVSNESKRRIRLYHSVSELVLHCNIRPIFDVLPPHCIPYGFAFYGNHEAASEVQRLVGALGVEAIHWPDLPESVVATAPFHYRNLWVVNFL</sequence>
<dbReference type="InterPro" id="IPR000653">
    <property type="entry name" value="DegT/StrS_aminotransferase"/>
</dbReference>
<gene>
    <name evidence="1" type="ORF">UFOPK2975_00331</name>
</gene>
<organism evidence="1">
    <name type="scientific">freshwater metagenome</name>
    <dbReference type="NCBI Taxonomy" id="449393"/>
    <lineage>
        <taxon>unclassified sequences</taxon>
        <taxon>metagenomes</taxon>
        <taxon>ecological metagenomes</taxon>
    </lineage>
</organism>
<dbReference type="InterPro" id="IPR015424">
    <property type="entry name" value="PyrdxlP-dep_Trfase"/>
</dbReference>
<reference evidence="1" key="1">
    <citation type="submission" date="2020-05" db="EMBL/GenBank/DDBJ databases">
        <authorList>
            <person name="Chiriac C."/>
            <person name="Salcher M."/>
            <person name="Ghai R."/>
            <person name="Kavagutti S V."/>
        </authorList>
    </citation>
    <scope>NUCLEOTIDE SEQUENCE</scope>
</reference>
<protein>
    <submittedName>
        <fullName evidence="1">Unannotated protein</fullName>
    </submittedName>
</protein>
<dbReference type="InterPro" id="IPR015421">
    <property type="entry name" value="PyrdxlP-dep_Trfase_major"/>
</dbReference>